<dbReference type="AlphaFoldDB" id="A0AAW1S1L4"/>
<dbReference type="Pfam" id="PF02628">
    <property type="entry name" value="COX15-CtaA"/>
    <property type="match status" value="1"/>
</dbReference>
<keyword evidence="6" id="KW-0560">Oxidoreductase</keyword>
<dbReference type="InterPro" id="IPR023754">
    <property type="entry name" value="HemeA_Synthase_type2"/>
</dbReference>
<name>A0AAW1S1L4_9CHLO</name>
<evidence type="ECO:0000256" key="4">
    <source>
        <dbReference type="ARBA" id="ARBA00022723"/>
    </source>
</evidence>
<feature type="transmembrane region" description="Helical" evidence="12">
    <location>
        <begin position="115"/>
        <end position="133"/>
    </location>
</feature>
<accession>A0AAW1S1L4</accession>
<keyword evidence="5 12" id="KW-1133">Transmembrane helix</keyword>
<feature type="transmembrane region" description="Helical" evidence="12">
    <location>
        <begin position="354"/>
        <end position="371"/>
    </location>
</feature>
<dbReference type="GO" id="GO:0046872">
    <property type="term" value="F:metal ion binding"/>
    <property type="evidence" value="ECO:0007669"/>
    <property type="project" value="UniProtKB-KW"/>
</dbReference>
<keyword evidence="9 12" id="KW-0472">Membrane</keyword>
<feature type="transmembrane region" description="Helical" evidence="12">
    <location>
        <begin position="145"/>
        <end position="164"/>
    </location>
</feature>
<evidence type="ECO:0000256" key="9">
    <source>
        <dbReference type="ARBA" id="ARBA00023136"/>
    </source>
</evidence>
<dbReference type="GO" id="GO:0120547">
    <property type="term" value="F:heme A synthase activity"/>
    <property type="evidence" value="ECO:0007669"/>
    <property type="project" value="UniProtKB-EC"/>
</dbReference>
<evidence type="ECO:0000256" key="12">
    <source>
        <dbReference type="SAM" id="Phobius"/>
    </source>
</evidence>
<evidence type="ECO:0000313" key="13">
    <source>
        <dbReference type="EMBL" id="KAK9839866.1"/>
    </source>
</evidence>
<keyword evidence="14" id="KW-1185">Reference proteome</keyword>
<feature type="transmembrane region" description="Helical" evidence="12">
    <location>
        <begin position="33"/>
        <end position="51"/>
    </location>
</feature>
<reference evidence="13 14" key="1">
    <citation type="journal article" date="2024" name="Nat. Commun.">
        <title>Phylogenomics reveals the evolutionary origins of lichenization in chlorophyte algae.</title>
        <authorList>
            <person name="Puginier C."/>
            <person name="Libourel C."/>
            <person name="Otte J."/>
            <person name="Skaloud P."/>
            <person name="Haon M."/>
            <person name="Grisel S."/>
            <person name="Petersen M."/>
            <person name="Berrin J.G."/>
            <person name="Delaux P.M."/>
            <person name="Dal Grande F."/>
            <person name="Keller J."/>
        </authorList>
    </citation>
    <scope>NUCLEOTIDE SEQUENCE [LARGE SCALE GENOMIC DNA]</scope>
    <source>
        <strain evidence="13 14">SAG 245.80</strain>
    </source>
</reference>
<comment type="cofactor">
    <cofactor evidence="1">
        <name>heme b</name>
        <dbReference type="ChEBI" id="CHEBI:60344"/>
    </cofactor>
</comment>
<evidence type="ECO:0000256" key="10">
    <source>
        <dbReference type="ARBA" id="ARBA00044501"/>
    </source>
</evidence>
<feature type="transmembrane region" description="Helical" evidence="12">
    <location>
        <begin position="229"/>
        <end position="250"/>
    </location>
</feature>
<dbReference type="GO" id="GO:0006784">
    <property type="term" value="P:heme A biosynthetic process"/>
    <property type="evidence" value="ECO:0007669"/>
    <property type="project" value="InterPro"/>
</dbReference>
<dbReference type="EMBL" id="JALJOU010000014">
    <property type="protein sequence ID" value="KAK9839866.1"/>
    <property type="molecule type" value="Genomic_DNA"/>
</dbReference>
<sequence length="396" mass="41671">MCSATAGSLRAEAAAGTGLGAALPQHARNAVGCWLYSSAAAVLIMVGIGGVTRLTRSGLSMTEWKFTGEHWPVSQEEWDAEFAKYKASPEYQRVNKGMSEADFRFIYGVEYFHRMFGRAIGVVFVAPALFFAAKGWLRGPLAARVGLLFAAGGAQGLVGWWMVRSGLQEPSKAWEVPRVSPYRLAAHLTSAFAIFGGLLWTALSVGYPSGTAAGASATAQQAAASLRRWALPVTALVALTACSGAFVAGLDAGHAYNTFPTMNGRWVPEEYWAAPGWRNAFESTAAVQLHHRALALSTLAAVAALWAGHARAPLPPRARACLHYLLAATCAQVALGIATLLACVPPTLGSLHQLNAMNLLAASIVLLHALRRAPAAAGARRALWTAANGPVRAATA</sequence>
<protein>
    <submittedName>
        <fullName evidence="13">Uncharacterized protein</fullName>
    </submittedName>
</protein>
<feature type="transmembrane region" description="Helical" evidence="12">
    <location>
        <begin position="184"/>
        <end position="208"/>
    </location>
</feature>
<evidence type="ECO:0000256" key="5">
    <source>
        <dbReference type="ARBA" id="ARBA00022989"/>
    </source>
</evidence>
<comment type="subcellular location">
    <subcellularLocation>
        <location evidence="2">Membrane</location>
        <topology evidence="2">Multi-pass membrane protein</topology>
    </subcellularLocation>
</comment>
<evidence type="ECO:0000256" key="6">
    <source>
        <dbReference type="ARBA" id="ARBA00023002"/>
    </source>
</evidence>
<dbReference type="PANTHER" id="PTHR23289">
    <property type="entry name" value="CYTOCHROME C OXIDASE ASSEMBLY PROTEIN COX15"/>
    <property type="match status" value="1"/>
</dbReference>
<dbReference type="Proteomes" id="UP001445335">
    <property type="component" value="Unassembled WGS sequence"/>
</dbReference>
<dbReference type="GO" id="GO:0005743">
    <property type="term" value="C:mitochondrial inner membrane"/>
    <property type="evidence" value="ECO:0007669"/>
    <property type="project" value="TreeGrafter"/>
</dbReference>
<evidence type="ECO:0000256" key="7">
    <source>
        <dbReference type="ARBA" id="ARBA00023004"/>
    </source>
</evidence>
<feature type="transmembrane region" description="Helical" evidence="12">
    <location>
        <begin position="320"/>
        <end position="342"/>
    </location>
</feature>
<dbReference type="PANTHER" id="PTHR23289:SF2">
    <property type="entry name" value="CYTOCHROME C OXIDASE ASSEMBLY PROTEIN COX15 HOMOLOG"/>
    <property type="match status" value="1"/>
</dbReference>
<evidence type="ECO:0000256" key="11">
    <source>
        <dbReference type="ARBA" id="ARBA00048044"/>
    </source>
</evidence>
<comment type="caution">
    <text evidence="13">The sequence shown here is derived from an EMBL/GenBank/DDBJ whole genome shotgun (WGS) entry which is preliminary data.</text>
</comment>
<keyword evidence="3 12" id="KW-0812">Transmembrane</keyword>
<evidence type="ECO:0000313" key="14">
    <source>
        <dbReference type="Proteomes" id="UP001445335"/>
    </source>
</evidence>
<dbReference type="InterPro" id="IPR003780">
    <property type="entry name" value="COX15/CtaA_fam"/>
</dbReference>
<feature type="transmembrane region" description="Helical" evidence="12">
    <location>
        <begin position="289"/>
        <end position="308"/>
    </location>
</feature>
<evidence type="ECO:0000256" key="8">
    <source>
        <dbReference type="ARBA" id="ARBA00023133"/>
    </source>
</evidence>
<dbReference type="GO" id="GO:0016653">
    <property type="term" value="F:oxidoreductase activity, acting on NAD(P)H, heme protein as acceptor"/>
    <property type="evidence" value="ECO:0007669"/>
    <property type="project" value="TreeGrafter"/>
</dbReference>
<comment type="pathway">
    <text evidence="10">Porphyrin-containing compound metabolism; heme A biosynthesis; heme A from heme O: step 1/1.</text>
</comment>
<dbReference type="HAMAP" id="MF_01665">
    <property type="entry name" value="HemeA_synth_type2"/>
    <property type="match status" value="1"/>
</dbReference>
<keyword evidence="4" id="KW-0479">Metal-binding</keyword>
<evidence type="ECO:0000256" key="2">
    <source>
        <dbReference type="ARBA" id="ARBA00004141"/>
    </source>
</evidence>
<proteinExistence type="inferred from homology"/>
<evidence type="ECO:0000256" key="3">
    <source>
        <dbReference type="ARBA" id="ARBA00022692"/>
    </source>
</evidence>
<organism evidence="13 14">
    <name type="scientific">Elliptochloris bilobata</name>
    <dbReference type="NCBI Taxonomy" id="381761"/>
    <lineage>
        <taxon>Eukaryota</taxon>
        <taxon>Viridiplantae</taxon>
        <taxon>Chlorophyta</taxon>
        <taxon>core chlorophytes</taxon>
        <taxon>Trebouxiophyceae</taxon>
        <taxon>Trebouxiophyceae incertae sedis</taxon>
        <taxon>Elliptochloris clade</taxon>
        <taxon>Elliptochloris</taxon>
    </lineage>
</organism>
<evidence type="ECO:0000256" key="1">
    <source>
        <dbReference type="ARBA" id="ARBA00001970"/>
    </source>
</evidence>
<keyword evidence="7" id="KW-0408">Iron</keyword>
<comment type="catalytic activity">
    <reaction evidence="11">
        <text>Fe(II)-heme o + 2 A + H2O = Fe(II)-heme a + 2 AH2</text>
        <dbReference type="Rhea" id="RHEA:63388"/>
        <dbReference type="ChEBI" id="CHEBI:13193"/>
        <dbReference type="ChEBI" id="CHEBI:15377"/>
        <dbReference type="ChEBI" id="CHEBI:17499"/>
        <dbReference type="ChEBI" id="CHEBI:60530"/>
        <dbReference type="ChEBI" id="CHEBI:61715"/>
        <dbReference type="EC" id="1.17.99.9"/>
    </reaction>
    <physiologicalReaction direction="left-to-right" evidence="11">
        <dbReference type="Rhea" id="RHEA:63389"/>
    </physiologicalReaction>
</comment>
<gene>
    <name evidence="13" type="ORF">WJX81_007327</name>
</gene>
<keyword evidence="8" id="KW-0350">Heme biosynthesis</keyword>